<dbReference type="Pfam" id="PF13231">
    <property type="entry name" value="PMT_2"/>
    <property type="match status" value="1"/>
</dbReference>
<feature type="transmembrane region" description="Helical" evidence="1">
    <location>
        <begin position="292"/>
        <end position="311"/>
    </location>
</feature>
<keyword evidence="1" id="KW-0812">Transmembrane</keyword>
<dbReference type="AlphaFoldDB" id="A0A3S4GKZ0"/>
<accession>A0A3S4GKZ0</accession>
<feature type="transmembrane region" description="Helical" evidence="1">
    <location>
        <begin position="191"/>
        <end position="211"/>
    </location>
</feature>
<sequence length="483" mass="54681">MTYRLLILWLLGYAAAWTLLSAQLDPTLPYDAVEALNWSLNAEWGSPKNPWLVGAAMRPAIWLPGMPLNVYWYAGHFAAIAIGMLGVWLLARRLSGSRSLAWLALLTLNLSGIINFDIIPYNDNYLLVMLWPWMLLFFHLAIERSANWWPAFAVAAGLAMMAKYSTFAFVYFIALSTLLVPQIRRCYRQPVFYLAVAIWLALVLPNVVWLWQHDFAAFKWVGSQTRMQLNFGILRALLLVFYPLLALWWLLRRSGATLGWPGALPTRVLLWVCLLPLGLIAVWFSFHAGGRLTEWLQPFFIVAPALLVGCVRRPPSRSLRTATIALLCAALAVYLGYAAVMLGNVRNAGQKMVGVKAFSAAVEQRWRQRYGVDLRYVGGGYLSQWMTVYAASRPQVIARWSNARKPNIYNARLDDAQLARHGVALFGRLGETCAQSHFDDALTQWPSLHIDWRQELTFQADPQTPRQTLCVTFVRPNGGQRRP</sequence>
<protein>
    <recommendedName>
        <fullName evidence="2">Glycosyltransferase RgtA/B/C/D-like domain-containing protein</fullName>
    </recommendedName>
</protein>
<keyword evidence="1" id="KW-0472">Membrane</keyword>
<feature type="transmembrane region" description="Helical" evidence="1">
    <location>
        <begin position="263"/>
        <end position="286"/>
    </location>
</feature>
<reference evidence="3 4" key="1">
    <citation type="submission" date="2018-12" db="EMBL/GenBank/DDBJ databases">
        <authorList>
            <consortium name="Pathogen Informatics"/>
        </authorList>
    </citation>
    <scope>NUCLEOTIDE SEQUENCE [LARGE SCALE GENOMIC DNA]</scope>
    <source>
        <strain evidence="3 4">NCTC9419</strain>
    </source>
</reference>
<dbReference type="Proteomes" id="UP000271603">
    <property type="component" value="Chromosome"/>
</dbReference>
<evidence type="ECO:0000313" key="4">
    <source>
        <dbReference type="Proteomes" id="UP000271603"/>
    </source>
</evidence>
<dbReference type="InterPro" id="IPR038731">
    <property type="entry name" value="RgtA/B/C-like"/>
</dbReference>
<gene>
    <name evidence="3" type="ORF">NCTC9419_03295</name>
</gene>
<feature type="transmembrane region" description="Helical" evidence="1">
    <location>
        <begin position="231"/>
        <end position="251"/>
    </location>
</feature>
<organism evidence="3 4">
    <name type="scientific">Serratia rubidaea</name>
    <name type="common">Serratia marinorubra</name>
    <dbReference type="NCBI Taxonomy" id="61652"/>
    <lineage>
        <taxon>Bacteria</taxon>
        <taxon>Pseudomonadati</taxon>
        <taxon>Pseudomonadota</taxon>
        <taxon>Gammaproteobacteria</taxon>
        <taxon>Enterobacterales</taxon>
        <taxon>Yersiniaceae</taxon>
        <taxon>Serratia</taxon>
    </lineage>
</organism>
<feature type="transmembrane region" description="Helical" evidence="1">
    <location>
        <begin position="125"/>
        <end position="142"/>
    </location>
</feature>
<feature type="transmembrane region" description="Helical" evidence="1">
    <location>
        <begin position="148"/>
        <end position="179"/>
    </location>
</feature>
<dbReference type="EMBL" id="LR134155">
    <property type="protein sequence ID" value="VEA71726.1"/>
    <property type="molecule type" value="Genomic_DNA"/>
</dbReference>
<keyword evidence="1" id="KW-1133">Transmembrane helix</keyword>
<feature type="transmembrane region" description="Helical" evidence="1">
    <location>
        <begin position="323"/>
        <end position="342"/>
    </location>
</feature>
<evidence type="ECO:0000259" key="2">
    <source>
        <dbReference type="Pfam" id="PF13231"/>
    </source>
</evidence>
<proteinExistence type="predicted"/>
<feature type="domain" description="Glycosyltransferase RgtA/B/C/D-like" evidence="2">
    <location>
        <begin position="76"/>
        <end position="209"/>
    </location>
</feature>
<evidence type="ECO:0000313" key="3">
    <source>
        <dbReference type="EMBL" id="VEA71726.1"/>
    </source>
</evidence>
<name>A0A3S4GKZ0_SERRU</name>
<evidence type="ECO:0000256" key="1">
    <source>
        <dbReference type="SAM" id="Phobius"/>
    </source>
</evidence>
<dbReference type="STRING" id="61652.AXX16_4493"/>
<feature type="transmembrane region" description="Helical" evidence="1">
    <location>
        <begin position="70"/>
        <end position="91"/>
    </location>
</feature>